<evidence type="ECO:0000313" key="2">
    <source>
        <dbReference type="EMBL" id="POS78491.1"/>
    </source>
</evidence>
<sequence>MARLAALLKCVQLGVLLSSPVVYGQADNTVEWTIGTKIRLFGVDTSTACPAGLQDAQSDALSFTPVLASTNTTYSAQDGSTSNSAADLASTFYITNGLLPRDSPFTHDTSIRVAEPAGTGGGCWDTSSGSTVQVGPCNLEKNQTFYVALDGASPFTIFTSSLHALDRPNTTGDALIFSPSTQSGFCAYADDTGKLVVPPTKTPLYYPQAQVTNLTSSSFGSTLPTSDLEIPECIFAISGNGSMLESLGSVDCIVARAFATMPSGCDANPANKTCILHLWSAFCLDLPEVRNGLNASDAVDVCVRKISQGPCVANPSGAACTSGLFAGIQYVQGVQGGGSGSASSKRQASNDPLFGNRELSIPLEDQFWIGVMKNLINQGIGVFRMLATPRLEELRVTCMGMSQLSSVFEASLGKTIRDGCQNAFNTFDSMHELTYDNDIEKAGGVFADVVSLLSVAGDVARAARAVGAVDQIMARFGKVTATIGEGKGLMLEAKEGENMVQIFRDGGDGKPKLLDTDTDVAAMEKSIEEVGKFPALVQPVWSCVLMEPGFENCKACVEVGGAKLMRRQRGILRKLCCFLSPQTLDSPEGTPHIIPPAQRTIAALSSSAGITAEDTKLITTMSEGFAKWYREGQSVSANADEVSSLLVEVMKDESQVGKVAMATRNLYGLIPEQTAALRAWVEFFAIWPALEPGLAKLPSTTGLVVRSTYLEPSTVKILNGLKPGQFSKGPPGIYEVRDLVLNRKSYPIDPSVRLRKIMTTTLDLGSDMFATNDDYFFIINSKSGKFISAPASTRYRETSFVQGLAGKFKLIGRQELNGGEAAKAAGKPGPYAVYYFDEIDAPAASSTVTLADLKKALADHGVSLPGTSAKRVVDVLT</sequence>
<accession>A0A2P5I7L4</accession>
<dbReference type="OrthoDB" id="4824296at2759"/>
<protein>
    <submittedName>
        <fullName evidence="2">Uncharacterized protein</fullName>
    </submittedName>
</protein>
<dbReference type="InParanoid" id="A0A2P5I7L4"/>
<dbReference type="Proteomes" id="UP000094444">
    <property type="component" value="Unassembled WGS sequence"/>
</dbReference>
<organism evidence="2 3">
    <name type="scientific">Diaporthe helianthi</name>
    <dbReference type="NCBI Taxonomy" id="158607"/>
    <lineage>
        <taxon>Eukaryota</taxon>
        <taxon>Fungi</taxon>
        <taxon>Dikarya</taxon>
        <taxon>Ascomycota</taxon>
        <taxon>Pezizomycotina</taxon>
        <taxon>Sordariomycetes</taxon>
        <taxon>Sordariomycetidae</taxon>
        <taxon>Diaporthales</taxon>
        <taxon>Diaporthaceae</taxon>
        <taxon>Diaporthe</taxon>
    </lineage>
</organism>
<name>A0A2P5I7L4_DIAHE</name>
<keyword evidence="1" id="KW-0732">Signal</keyword>
<dbReference type="EMBL" id="MAVT02000182">
    <property type="protein sequence ID" value="POS78491.1"/>
    <property type="molecule type" value="Genomic_DNA"/>
</dbReference>
<proteinExistence type="predicted"/>
<keyword evidence="3" id="KW-1185">Reference proteome</keyword>
<dbReference type="AlphaFoldDB" id="A0A2P5I7L4"/>
<comment type="caution">
    <text evidence="2">The sequence shown here is derived from an EMBL/GenBank/DDBJ whole genome shotgun (WGS) entry which is preliminary data.</text>
</comment>
<reference evidence="2" key="1">
    <citation type="submission" date="2017-09" db="EMBL/GenBank/DDBJ databases">
        <title>Polyketide synthases of a Diaporthe helianthi virulent isolate.</title>
        <authorList>
            <person name="Baroncelli R."/>
        </authorList>
    </citation>
    <scope>NUCLEOTIDE SEQUENCE [LARGE SCALE GENOMIC DNA]</scope>
    <source>
        <strain evidence="2">7/96</strain>
    </source>
</reference>
<evidence type="ECO:0000256" key="1">
    <source>
        <dbReference type="SAM" id="SignalP"/>
    </source>
</evidence>
<evidence type="ECO:0000313" key="3">
    <source>
        <dbReference type="Proteomes" id="UP000094444"/>
    </source>
</evidence>
<feature type="chain" id="PRO_5015182734" evidence="1">
    <location>
        <begin position="27"/>
        <end position="877"/>
    </location>
</feature>
<feature type="signal peptide" evidence="1">
    <location>
        <begin position="1"/>
        <end position="26"/>
    </location>
</feature>
<gene>
    <name evidence="2" type="ORF">DHEL01_v203127</name>
</gene>